<evidence type="ECO:0000313" key="2">
    <source>
        <dbReference type="EMBL" id="ELP95364.1"/>
    </source>
</evidence>
<dbReference type="Gene3D" id="3.60.110.10">
    <property type="entry name" value="Carbon-nitrogen hydrolase"/>
    <property type="match status" value="1"/>
</dbReference>
<dbReference type="VEuPathDB" id="AmoebaDB:EIN_412330"/>
<reference evidence="2 3" key="1">
    <citation type="submission" date="2012-10" db="EMBL/GenBank/DDBJ databases">
        <authorList>
            <person name="Zafar N."/>
            <person name="Inman J."/>
            <person name="Hall N."/>
            <person name="Lorenzi H."/>
            <person name="Caler E."/>
        </authorList>
    </citation>
    <scope>NUCLEOTIDE SEQUENCE [LARGE SCALE GENOMIC DNA]</scope>
    <source>
        <strain evidence="2 3">IP1</strain>
    </source>
</reference>
<dbReference type="GO" id="GO:0106008">
    <property type="term" value="F:2-oxoglutaramate amidase activity"/>
    <property type="evidence" value="ECO:0007669"/>
    <property type="project" value="TreeGrafter"/>
</dbReference>
<dbReference type="OMA" id="ENSAWIF"/>
<dbReference type="InterPro" id="IPR003010">
    <property type="entry name" value="C-N_Hydrolase"/>
</dbReference>
<gene>
    <name evidence="2" type="ORF">EIN_412330</name>
</gene>
<dbReference type="InterPro" id="IPR052737">
    <property type="entry name" value="Omega-amidase_YafV"/>
</dbReference>
<dbReference type="InterPro" id="IPR001110">
    <property type="entry name" value="UPF0012_CS"/>
</dbReference>
<feature type="domain" description="CN hydrolase" evidence="1">
    <location>
        <begin position="1"/>
        <end position="231"/>
    </location>
</feature>
<dbReference type="SUPFAM" id="SSF56317">
    <property type="entry name" value="Carbon-nitrogen hydrolase"/>
    <property type="match status" value="1"/>
</dbReference>
<dbReference type="GO" id="GO:0050152">
    <property type="term" value="F:omega-amidase activity"/>
    <property type="evidence" value="ECO:0007669"/>
    <property type="project" value="TreeGrafter"/>
</dbReference>
<protein>
    <recommendedName>
        <fullName evidence="1">CN hydrolase domain-containing protein</fullName>
    </recommendedName>
</protein>
<dbReference type="PROSITE" id="PS50263">
    <property type="entry name" value="CN_HYDROLASE"/>
    <property type="match status" value="1"/>
</dbReference>
<sequence length="262" mass="30040">MRIALIQTDVFPTLEETFSQISKLVEETPSGLYLLTEVFSTGFCFSLPDIAHKNSGDDVVDRLQVICVEKNCCFIGGILVEENGKYYNRVVIVDKRGLIATYDKYHLYRLGCEDSLVNGSKRVIFKYQGIRMLIVICYDLRFPAFIRYSETNDYDIIINPINYGEKVFQIADHFAAARALENSAWIFCTNRIGKDGLGITYKGKSFVYNHLGIKVAEAGEKCEAISVNFHKKEVEEYRRKIGFGENFDKFNFEKEFETVVVE</sequence>
<proteinExistence type="predicted"/>
<dbReference type="PANTHER" id="PTHR47799:SF1">
    <property type="entry name" value="OMEGA-AMIDASE YAFV"/>
    <property type="match status" value="1"/>
</dbReference>
<dbReference type="InterPro" id="IPR036526">
    <property type="entry name" value="C-N_Hydrolase_sf"/>
</dbReference>
<keyword evidence="3" id="KW-1185">Reference proteome</keyword>
<dbReference type="EMBL" id="KB206128">
    <property type="protein sequence ID" value="ELP95364.1"/>
    <property type="molecule type" value="Genomic_DNA"/>
</dbReference>
<dbReference type="PROSITE" id="PS01227">
    <property type="entry name" value="UPF0012"/>
    <property type="match status" value="1"/>
</dbReference>
<dbReference type="Pfam" id="PF00795">
    <property type="entry name" value="CN_hydrolase"/>
    <property type="match status" value="1"/>
</dbReference>
<evidence type="ECO:0000313" key="3">
    <source>
        <dbReference type="Proteomes" id="UP000014680"/>
    </source>
</evidence>
<organism evidence="2 3">
    <name type="scientific">Entamoeba invadens IP1</name>
    <dbReference type="NCBI Taxonomy" id="370355"/>
    <lineage>
        <taxon>Eukaryota</taxon>
        <taxon>Amoebozoa</taxon>
        <taxon>Evosea</taxon>
        <taxon>Archamoebae</taxon>
        <taxon>Mastigamoebida</taxon>
        <taxon>Entamoebidae</taxon>
        <taxon>Entamoeba</taxon>
    </lineage>
</organism>
<name>A0A0A1UFD9_ENTIV</name>
<dbReference type="PANTHER" id="PTHR47799">
    <property type="entry name" value="OMEGA-AMIDASE YAFV"/>
    <property type="match status" value="1"/>
</dbReference>
<dbReference type="RefSeq" id="XP_004262135.1">
    <property type="nucleotide sequence ID" value="XM_004262087.1"/>
</dbReference>
<accession>A0A0A1UFD9</accession>
<dbReference type="Proteomes" id="UP000014680">
    <property type="component" value="Unassembled WGS sequence"/>
</dbReference>
<evidence type="ECO:0000259" key="1">
    <source>
        <dbReference type="PROSITE" id="PS50263"/>
    </source>
</evidence>
<dbReference type="KEGG" id="eiv:EIN_412330"/>
<dbReference type="GeneID" id="14894349"/>
<dbReference type="OrthoDB" id="10250282at2759"/>
<dbReference type="AlphaFoldDB" id="A0A0A1UFD9"/>